<dbReference type="OrthoDB" id="9765608at2"/>
<reference evidence="3 4" key="1">
    <citation type="submission" date="2016-10" db="EMBL/GenBank/DDBJ databases">
        <authorList>
            <person name="de Groot N.N."/>
        </authorList>
    </citation>
    <scope>NUCLEOTIDE SEQUENCE [LARGE SCALE GENOMIC DNA]</scope>
    <source>
        <strain evidence="3 4">DSM 22220</strain>
    </source>
</reference>
<evidence type="ECO:0000313" key="4">
    <source>
        <dbReference type="Proteomes" id="UP000199344"/>
    </source>
</evidence>
<dbReference type="InterPro" id="IPR048764">
    <property type="entry name" value="PylC_N"/>
</dbReference>
<dbReference type="GO" id="GO:0005524">
    <property type="term" value="F:ATP binding"/>
    <property type="evidence" value="ECO:0007669"/>
    <property type="project" value="UniProtKB-UniRule"/>
</dbReference>
<dbReference type="Proteomes" id="UP000199344">
    <property type="component" value="Unassembled WGS sequence"/>
</dbReference>
<dbReference type="Pfam" id="PF15632">
    <property type="entry name" value="ATPgrasp_Ter"/>
    <property type="match status" value="1"/>
</dbReference>
<dbReference type="STRING" id="591205.SAMN05421538_101512"/>
<dbReference type="Gene3D" id="3.30.470.20">
    <property type="entry name" value="ATP-grasp fold, B domain"/>
    <property type="match status" value="1"/>
</dbReference>
<dbReference type="InterPro" id="IPR013815">
    <property type="entry name" value="ATP_grasp_subdomain_1"/>
</dbReference>
<keyword evidence="1" id="KW-0067">ATP-binding</keyword>
<dbReference type="RefSeq" id="WP_090520533.1">
    <property type="nucleotide sequence ID" value="NZ_FNAH01000001.1"/>
</dbReference>
<dbReference type="InterPro" id="IPR011761">
    <property type="entry name" value="ATP-grasp"/>
</dbReference>
<evidence type="ECO:0000259" key="2">
    <source>
        <dbReference type="PROSITE" id="PS50975"/>
    </source>
</evidence>
<dbReference type="Gene3D" id="3.30.1490.20">
    <property type="entry name" value="ATP-grasp fold, A domain"/>
    <property type="match status" value="1"/>
</dbReference>
<dbReference type="Gene3D" id="3.40.50.20">
    <property type="match status" value="1"/>
</dbReference>
<dbReference type="AlphaFoldDB" id="A0A1G6UCH7"/>
<feature type="domain" description="ATP-grasp" evidence="2">
    <location>
        <begin position="123"/>
        <end position="296"/>
    </location>
</feature>
<dbReference type="GO" id="GO:0046872">
    <property type="term" value="F:metal ion binding"/>
    <property type="evidence" value="ECO:0007669"/>
    <property type="project" value="InterPro"/>
</dbReference>
<dbReference type="Pfam" id="PF21360">
    <property type="entry name" value="PylC-like_N"/>
    <property type="match status" value="1"/>
</dbReference>
<keyword evidence="4" id="KW-1185">Reference proteome</keyword>
<dbReference type="PROSITE" id="PS50975">
    <property type="entry name" value="ATP_GRASP"/>
    <property type="match status" value="1"/>
</dbReference>
<accession>A0A1G6UCH7</accession>
<keyword evidence="1" id="KW-0547">Nucleotide-binding</keyword>
<gene>
    <name evidence="3" type="ORF">SAMN05421538_101512</name>
</gene>
<dbReference type="EMBL" id="FNAH01000001">
    <property type="protein sequence ID" value="SDD38949.1"/>
    <property type="molecule type" value="Genomic_DNA"/>
</dbReference>
<sequence>MSALSRIPVLISSAGRRGALVRAFQQAAGGATVVHGCDMQPELSSGCVLADHAHQVPRCTAPDFIDRIEEIVRQNGIRLIVPTIDTELAAYAAAADRLADAGAFVHVSPPGVIATVRDKMQTMQVLGAEGVPVPPSCSESALRADPDRLGGWPVFGKPVGGSASRGLGVYRALSDLPDGYPEAMMFQPVLNGPEYTINMFIDRNGALRCVVPHLRIQTRAGEVEKGRTTRRDDLRELAEGIHRALPGARGVLCFQVMDDAQRGPQVIEINARFGGGYPLAHHAGARFADWLVEEVSGQESRAHDDWRDGVTMLRYDDAVFTG</sequence>
<dbReference type="SUPFAM" id="SSF56059">
    <property type="entry name" value="Glutathione synthetase ATP-binding domain-like"/>
    <property type="match status" value="1"/>
</dbReference>
<proteinExistence type="predicted"/>
<protein>
    <submittedName>
        <fullName evidence="3">Carbamoyl-phosphate synthase large subunit</fullName>
    </submittedName>
</protein>
<evidence type="ECO:0000313" key="3">
    <source>
        <dbReference type="EMBL" id="SDD38949.1"/>
    </source>
</evidence>
<evidence type="ECO:0000256" key="1">
    <source>
        <dbReference type="PROSITE-ProRule" id="PRU00409"/>
    </source>
</evidence>
<name>A0A1G6UCH7_9RHOB</name>
<organism evidence="3 4">
    <name type="scientific">Paracoccus isoporae</name>
    <dbReference type="NCBI Taxonomy" id="591205"/>
    <lineage>
        <taxon>Bacteria</taxon>
        <taxon>Pseudomonadati</taxon>
        <taxon>Pseudomonadota</taxon>
        <taxon>Alphaproteobacteria</taxon>
        <taxon>Rhodobacterales</taxon>
        <taxon>Paracoccaceae</taxon>
        <taxon>Paracoccus</taxon>
    </lineage>
</organism>